<organism evidence="2 3">
    <name type="scientific">Segatella copri</name>
    <dbReference type="NCBI Taxonomy" id="165179"/>
    <lineage>
        <taxon>Bacteria</taxon>
        <taxon>Pseudomonadati</taxon>
        <taxon>Bacteroidota</taxon>
        <taxon>Bacteroidia</taxon>
        <taxon>Bacteroidales</taxon>
        <taxon>Prevotellaceae</taxon>
        <taxon>Segatella</taxon>
    </lineage>
</organism>
<comment type="caution">
    <text evidence="2">The sequence shown here is derived from an EMBL/GenBank/DDBJ whole genome shotgun (WGS) entry which is preliminary data.</text>
</comment>
<dbReference type="Gene3D" id="1.10.260.40">
    <property type="entry name" value="lambda repressor-like DNA-binding domains"/>
    <property type="match status" value="1"/>
</dbReference>
<protein>
    <submittedName>
        <fullName evidence="2">DUF4065 domain-containing protein</fullName>
    </submittedName>
</protein>
<accession>A0AA92WK67</accession>
<dbReference type="CDD" id="cd00093">
    <property type="entry name" value="HTH_XRE"/>
    <property type="match status" value="1"/>
</dbReference>
<dbReference type="InterPro" id="IPR025272">
    <property type="entry name" value="SocA_Panacea"/>
</dbReference>
<gene>
    <name evidence="2" type="ORF">DW064_06580</name>
</gene>
<dbReference type="InterPro" id="IPR001387">
    <property type="entry name" value="Cro/C1-type_HTH"/>
</dbReference>
<dbReference type="AlphaFoldDB" id="A0AA92WK67"/>
<dbReference type="InterPro" id="IPR010982">
    <property type="entry name" value="Lambda_DNA-bd_dom_sf"/>
</dbReference>
<reference evidence="2 3" key="1">
    <citation type="submission" date="2018-08" db="EMBL/GenBank/DDBJ databases">
        <title>A genome reference for cultivated species of the human gut microbiota.</title>
        <authorList>
            <person name="Zou Y."/>
            <person name="Xue W."/>
            <person name="Luo G."/>
        </authorList>
    </citation>
    <scope>NUCLEOTIDE SEQUENCE [LARGE SCALE GENOMIC DNA]</scope>
    <source>
        <strain evidence="2 3">AF43-2</strain>
    </source>
</reference>
<evidence type="ECO:0000259" key="1">
    <source>
        <dbReference type="PROSITE" id="PS50943"/>
    </source>
</evidence>
<proteinExistence type="predicted"/>
<evidence type="ECO:0000313" key="3">
    <source>
        <dbReference type="Proteomes" id="UP000284562"/>
    </source>
</evidence>
<evidence type="ECO:0000313" key="2">
    <source>
        <dbReference type="EMBL" id="RHK48820.1"/>
    </source>
</evidence>
<dbReference type="GO" id="GO:0003677">
    <property type="term" value="F:DNA binding"/>
    <property type="evidence" value="ECO:0007669"/>
    <property type="project" value="InterPro"/>
</dbReference>
<sequence length="329" mass="37659">MMKSPFTGGNVVLHSEKRTAVFRKEKFEYTFLSYQCVDTHELFTTTELDTANTMQIYNQYRTKYGIPFPDEIRSIRRKYGLSATKMSVILGFGENQYRLYENGDMPSLTNGRILKTIQVPAVFATFVEAAKNLLNTEEYDKIMLCIEELENESNTSKLIKQLIFTTDGRNQWNGYALPSMSKLKNTMLYFIEKFNGVFVTQMNKLLFYADFLAYRSRGLGLTGLVFKAVPYGPVPERWDRVYSLVDDIEQIPIESKNGNSGTKLVSALEFDEASLSEEELSCLAKVYETFKNETPSTISEISHHEAAWLDNIGSHGRIDYDYAFSLKAL</sequence>
<dbReference type="EMBL" id="QRNN01000018">
    <property type="protein sequence ID" value="RHK48820.1"/>
    <property type="molecule type" value="Genomic_DNA"/>
</dbReference>
<feature type="domain" description="HTH cro/C1-type" evidence="1">
    <location>
        <begin position="72"/>
        <end position="124"/>
    </location>
</feature>
<dbReference type="PROSITE" id="PS50943">
    <property type="entry name" value="HTH_CROC1"/>
    <property type="match status" value="1"/>
</dbReference>
<dbReference type="Proteomes" id="UP000284562">
    <property type="component" value="Unassembled WGS sequence"/>
</dbReference>
<dbReference type="Pfam" id="PF13274">
    <property type="entry name" value="SocA_Panacea"/>
    <property type="match status" value="1"/>
</dbReference>
<name>A0AA92WK67_9BACT</name>